<keyword evidence="2" id="KW-0732">Signal</keyword>
<protein>
    <recommendedName>
        <fullName evidence="5">Lipoprotein</fullName>
    </recommendedName>
</protein>
<gene>
    <name evidence="3" type="ORF">DAA48_05040</name>
</gene>
<evidence type="ECO:0000256" key="1">
    <source>
        <dbReference type="SAM" id="Coils"/>
    </source>
</evidence>
<dbReference type="EMBL" id="PZKL01000015">
    <property type="protein sequence ID" value="PTH81937.1"/>
    <property type="molecule type" value="Genomic_DNA"/>
</dbReference>
<evidence type="ECO:0000313" key="4">
    <source>
        <dbReference type="Proteomes" id="UP000241986"/>
    </source>
</evidence>
<feature type="coiled-coil region" evidence="1">
    <location>
        <begin position="24"/>
        <end position="51"/>
    </location>
</feature>
<dbReference type="RefSeq" id="WP_107682702.1">
    <property type="nucleotide sequence ID" value="NZ_CAWQUB010000001.1"/>
</dbReference>
<dbReference type="AlphaFoldDB" id="A0A2T4N548"/>
<feature type="signal peptide" evidence="2">
    <location>
        <begin position="1"/>
        <end position="21"/>
    </location>
</feature>
<accession>A0A2T4N548</accession>
<dbReference type="PROSITE" id="PS51257">
    <property type="entry name" value="PROKAR_LIPOPROTEIN"/>
    <property type="match status" value="1"/>
</dbReference>
<evidence type="ECO:0000313" key="3">
    <source>
        <dbReference type="EMBL" id="PTH81937.1"/>
    </source>
</evidence>
<sequence length="155" mass="16920">MPPIRAALLLATLLLGGCASSTTHQQLGAALNGLEGELQRLEEELAAMNGLHYQKAIDAPLSLRRALGAPQPTPEGLVPVTSKLEDGPLLRYQYRLPAGMASLPQDNICQRYEFELRHLGRLGKLELSWLGEQGKGSRLIRQSDCPFGAQARPRQ</sequence>
<reference evidence="3 4" key="1">
    <citation type="submission" date="2018-03" db="EMBL/GenBank/DDBJ databases">
        <title>Aeromonas veronii whole genome sequencing and analysis.</title>
        <authorList>
            <person name="Xie H."/>
            <person name="Liu T."/>
            <person name="Wang K."/>
        </authorList>
    </citation>
    <scope>NUCLEOTIDE SEQUENCE [LARGE SCALE GENOMIC DNA]</scope>
    <source>
        <strain evidence="3 4">XH.VA.1</strain>
    </source>
</reference>
<name>A0A2T4N548_AERVE</name>
<comment type="caution">
    <text evidence="3">The sequence shown here is derived from an EMBL/GenBank/DDBJ whole genome shotgun (WGS) entry which is preliminary data.</text>
</comment>
<keyword evidence="1" id="KW-0175">Coiled coil</keyword>
<proteinExistence type="predicted"/>
<dbReference type="Proteomes" id="UP000241986">
    <property type="component" value="Unassembled WGS sequence"/>
</dbReference>
<evidence type="ECO:0008006" key="5">
    <source>
        <dbReference type="Google" id="ProtNLM"/>
    </source>
</evidence>
<organism evidence="3 4">
    <name type="scientific">Aeromonas veronii</name>
    <dbReference type="NCBI Taxonomy" id="654"/>
    <lineage>
        <taxon>Bacteria</taxon>
        <taxon>Pseudomonadati</taxon>
        <taxon>Pseudomonadota</taxon>
        <taxon>Gammaproteobacteria</taxon>
        <taxon>Aeromonadales</taxon>
        <taxon>Aeromonadaceae</taxon>
        <taxon>Aeromonas</taxon>
    </lineage>
</organism>
<evidence type="ECO:0000256" key="2">
    <source>
        <dbReference type="SAM" id="SignalP"/>
    </source>
</evidence>
<feature type="chain" id="PRO_5015678326" description="Lipoprotein" evidence="2">
    <location>
        <begin position="22"/>
        <end position="155"/>
    </location>
</feature>